<gene>
    <name evidence="2" type="ORF">CLPU_3c03220</name>
</gene>
<sequence length="341" mass="37838">MSCCGRRKQEPISLGLPNKCCIGETGCSFDGNLRKVKAEPIYVQKVYDAALFNLQGLKTVTDQPFGPAIGRGNRIIRVLEIRCKKFFNPKDINDPANLVVKPKTLLSGAQFVEDGCGNPIRAVGPDGFKSEKLIFADTQDCDEKCKGTPIFGTQTLKVSGNVVVELDVVVSDDCDKECEVTLVGNINIACPSEPLVLTNFFELCIPSVFDSAFLPRFTEFCNIDCEPRLATNSILRDISVNPSTGSVRVNLIIALCITCEKKIIVPVQLCVLSTGFPQLEPEVSTICNEFPTLFPNQIDKDSVRECKKEKEREEREERKHRHHNDHDDFCCGQSDDLQADD</sequence>
<comment type="caution">
    <text evidence="2">The sequence shown here is derived from an EMBL/GenBank/DDBJ whole genome shotgun (WGS) entry which is preliminary data.</text>
</comment>
<proteinExistence type="predicted"/>
<protein>
    <submittedName>
        <fullName evidence="2">Uncharacterized protein</fullName>
    </submittedName>
</protein>
<reference evidence="3" key="1">
    <citation type="submission" date="2015-07" db="EMBL/GenBank/DDBJ databases">
        <title>Draft genome sequence of the purine-degrading Gottschalkia purinilyticum DSM 1384 (formerly Clostridium purinilyticum).</title>
        <authorList>
            <person name="Poehlein A."/>
            <person name="Schiel-Bengelsdorf B."/>
            <person name="Bengelsdorf F.R."/>
            <person name="Daniel R."/>
            <person name="Duerre P."/>
        </authorList>
    </citation>
    <scope>NUCLEOTIDE SEQUENCE [LARGE SCALE GENOMIC DNA]</scope>
    <source>
        <strain evidence="3">DSM 1384</strain>
    </source>
</reference>
<dbReference type="PATRIC" id="fig|1503.3.peg.2191"/>
<evidence type="ECO:0000313" key="3">
    <source>
        <dbReference type="Proteomes" id="UP000037267"/>
    </source>
</evidence>
<dbReference type="Proteomes" id="UP000037267">
    <property type="component" value="Unassembled WGS sequence"/>
</dbReference>
<accession>A0A0L0WDJ1</accession>
<keyword evidence="3" id="KW-1185">Reference proteome</keyword>
<feature type="region of interest" description="Disordered" evidence="1">
    <location>
        <begin position="304"/>
        <end position="341"/>
    </location>
</feature>
<name>A0A0L0WDJ1_GOTPU</name>
<organism evidence="2 3">
    <name type="scientific">Gottschalkia purinilytica</name>
    <name type="common">Clostridium purinilyticum</name>
    <dbReference type="NCBI Taxonomy" id="1503"/>
    <lineage>
        <taxon>Bacteria</taxon>
        <taxon>Bacillati</taxon>
        <taxon>Bacillota</taxon>
        <taxon>Tissierellia</taxon>
        <taxon>Tissierellales</taxon>
        <taxon>Gottschalkiaceae</taxon>
        <taxon>Gottschalkia</taxon>
    </lineage>
</organism>
<evidence type="ECO:0000256" key="1">
    <source>
        <dbReference type="SAM" id="MobiDB-lite"/>
    </source>
</evidence>
<dbReference type="EMBL" id="LGSS01000003">
    <property type="protein sequence ID" value="KNF09542.1"/>
    <property type="molecule type" value="Genomic_DNA"/>
</dbReference>
<dbReference type="RefSeq" id="WP_200898481.1">
    <property type="nucleotide sequence ID" value="NZ_LGSS01000003.1"/>
</dbReference>
<feature type="compositionally biased region" description="Basic and acidic residues" evidence="1">
    <location>
        <begin position="304"/>
        <end position="317"/>
    </location>
</feature>
<evidence type="ECO:0000313" key="2">
    <source>
        <dbReference type="EMBL" id="KNF09542.1"/>
    </source>
</evidence>
<dbReference type="AlphaFoldDB" id="A0A0L0WDJ1"/>